<evidence type="ECO:0000256" key="5">
    <source>
        <dbReference type="ARBA" id="ARBA00022989"/>
    </source>
</evidence>
<comment type="subcellular location">
    <subcellularLocation>
        <location evidence="1">Membrane</location>
        <topology evidence="1">Multi-pass membrane protein</topology>
    </subcellularLocation>
</comment>
<evidence type="ECO:0000313" key="9">
    <source>
        <dbReference type="EMBL" id="HIU59300.1"/>
    </source>
</evidence>
<sequence length="308" mass="34870">MKKISFMIPCYNEAENVLPMSEAILSQMDFLPGYDYEILFIDNCSTDGTREKLSAMCARNRKIKAIFNARNFGQFNSPFYGLQQTGGDCVISMCCDFQDPPEIIPELVAEWEKGYKIVCAVKTESEENKFLRFLRTGYYKFLRKFSEAEQIEHFTGTGLYDRSFIDVLRRLDDPLPFFRGIVAELGFQRAEVPYTQKKRRAGKSHNNFCTLYDAAMLSFTQYTKFPVRLMMGTGIGAGVLSVFGGIACVILAALGKNVLFPALLCGMGVLFSLSAVFMSLLGEYLLLIRSKVSRRPLVVEEKRINFGE</sequence>
<dbReference type="InterPro" id="IPR001173">
    <property type="entry name" value="Glyco_trans_2-like"/>
</dbReference>
<dbReference type="InterPro" id="IPR029044">
    <property type="entry name" value="Nucleotide-diphossugar_trans"/>
</dbReference>
<evidence type="ECO:0000256" key="4">
    <source>
        <dbReference type="ARBA" id="ARBA00022692"/>
    </source>
</evidence>
<feature type="transmembrane region" description="Helical" evidence="7">
    <location>
        <begin position="260"/>
        <end position="287"/>
    </location>
</feature>
<reference evidence="9" key="1">
    <citation type="submission" date="2020-10" db="EMBL/GenBank/DDBJ databases">
        <authorList>
            <person name="Gilroy R."/>
        </authorList>
    </citation>
    <scope>NUCLEOTIDE SEQUENCE</scope>
    <source>
        <strain evidence="9">11687</strain>
    </source>
</reference>
<evidence type="ECO:0000256" key="1">
    <source>
        <dbReference type="ARBA" id="ARBA00004141"/>
    </source>
</evidence>
<dbReference type="Proteomes" id="UP000824081">
    <property type="component" value="Unassembled WGS sequence"/>
</dbReference>
<dbReference type="Gene3D" id="3.90.550.10">
    <property type="entry name" value="Spore Coat Polysaccharide Biosynthesis Protein SpsA, Chain A"/>
    <property type="match status" value="1"/>
</dbReference>
<accession>A0A9D1SGN4</accession>
<dbReference type="PANTHER" id="PTHR48090">
    <property type="entry name" value="UNDECAPRENYL-PHOSPHATE 4-DEOXY-4-FORMAMIDO-L-ARABINOSE TRANSFERASE-RELATED"/>
    <property type="match status" value="1"/>
</dbReference>
<dbReference type="InterPro" id="IPR050256">
    <property type="entry name" value="Glycosyltransferase_2"/>
</dbReference>
<dbReference type="GO" id="GO:0005886">
    <property type="term" value="C:plasma membrane"/>
    <property type="evidence" value="ECO:0007669"/>
    <property type="project" value="TreeGrafter"/>
</dbReference>
<dbReference type="EMBL" id="DVMZ01000109">
    <property type="protein sequence ID" value="HIU59300.1"/>
    <property type="molecule type" value="Genomic_DNA"/>
</dbReference>
<evidence type="ECO:0000256" key="2">
    <source>
        <dbReference type="ARBA" id="ARBA00022676"/>
    </source>
</evidence>
<keyword evidence="5 7" id="KW-1133">Transmembrane helix</keyword>
<dbReference type="Pfam" id="PF00535">
    <property type="entry name" value="Glycos_transf_2"/>
    <property type="match status" value="1"/>
</dbReference>
<keyword evidence="3" id="KW-0808">Transferase</keyword>
<dbReference type="AlphaFoldDB" id="A0A9D1SGN4"/>
<dbReference type="SUPFAM" id="SSF53448">
    <property type="entry name" value="Nucleotide-diphospho-sugar transferases"/>
    <property type="match status" value="1"/>
</dbReference>
<evidence type="ECO:0000256" key="3">
    <source>
        <dbReference type="ARBA" id="ARBA00022679"/>
    </source>
</evidence>
<evidence type="ECO:0000256" key="7">
    <source>
        <dbReference type="SAM" id="Phobius"/>
    </source>
</evidence>
<proteinExistence type="predicted"/>
<evidence type="ECO:0000313" key="10">
    <source>
        <dbReference type="Proteomes" id="UP000824081"/>
    </source>
</evidence>
<name>A0A9D1SGN4_9FIRM</name>
<protein>
    <submittedName>
        <fullName evidence="9">Glycosyltransferase family 2 protein</fullName>
    </submittedName>
</protein>
<organism evidence="9 10">
    <name type="scientific">Candidatus Scatosoma pullistercoris</name>
    <dbReference type="NCBI Taxonomy" id="2840934"/>
    <lineage>
        <taxon>Bacteria</taxon>
        <taxon>Bacillati</taxon>
        <taxon>Bacillota</taxon>
        <taxon>Clostridia</taxon>
        <taxon>Candidatus Scatosoma</taxon>
    </lineage>
</organism>
<evidence type="ECO:0000259" key="8">
    <source>
        <dbReference type="Pfam" id="PF00535"/>
    </source>
</evidence>
<comment type="caution">
    <text evidence="9">The sequence shown here is derived from an EMBL/GenBank/DDBJ whole genome shotgun (WGS) entry which is preliminary data.</text>
</comment>
<keyword evidence="4 7" id="KW-0812">Transmembrane</keyword>
<reference evidence="9" key="2">
    <citation type="journal article" date="2021" name="PeerJ">
        <title>Extensive microbial diversity within the chicken gut microbiome revealed by metagenomics and culture.</title>
        <authorList>
            <person name="Gilroy R."/>
            <person name="Ravi A."/>
            <person name="Getino M."/>
            <person name="Pursley I."/>
            <person name="Horton D.L."/>
            <person name="Alikhan N.F."/>
            <person name="Baker D."/>
            <person name="Gharbi K."/>
            <person name="Hall N."/>
            <person name="Watson M."/>
            <person name="Adriaenssens E.M."/>
            <person name="Foster-Nyarko E."/>
            <person name="Jarju S."/>
            <person name="Secka A."/>
            <person name="Antonio M."/>
            <person name="Oren A."/>
            <person name="Chaudhuri R.R."/>
            <person name="La Ragione R."/>
            <person name="Hildebrand F."/>
            <person name="Pallen M.J."/>
        </authorList>
    </citation>
    <scope>NUCLEOTIDE SEQUENCE</scope>
    <source>
        <strain evidence="9">11687</strain>
    </source>
</reference>
<feature type="transmembrane region" description="Helical" evidence="7">
    <location>
        <begin position="229"/>
        <end position="254"/>
    </location>
</feature>
<feature type="domain" description="Glycosyltransferase 2-like" evidence="8">
    <location>
        <begin position="5"/>
        <end position="158"/>
    </location>
</feature>
<dbReference type="GO" id="GO:0016757">
    <property type="term" value="F:glycosyltransferase activity"/>
    <property type="evidence" value="ECO:0007669"/>
    <property type="project" value="UniProtKB-KW"/>
</dbReference>
<gene>
    <name evidence="9" type="ORF">IAC57_04260</name>
</gene>
<dbReference type="PANTHER" id="PTHR48090:SF1">
    <property type="entry name" value="PROPHAGE BACTOPRENOL GLUCOSYL TRANSFERASE HOMOLOG"/>
    <property type="match status" value="1"/>
</dbReference>
<evidence type="ECO:0000256" key="6">
    <source>
        <dbReference type="ARBA" id="ARBA00023136"/>
    </source>
</evidence>
<dbReference type="CDD" id="cd04187">
    <property type="entry name" value="DPM1_like_bac"/>
    <property type="match status" value="1"/>
</dbReference>
<keyword evidence="6 7" id="KW-0472">Membrane</keyword>
<keyword evidence="2" id="KW-0328">Glycosyltransferase</keyword>